<protein>
    <recommendedName>
        <fullName evidence="3">Flavodoxin domain-containing protein</fullName>
    </recommendedName>
</protein>
<reference evidence="2" key="1">
    <citation type="journal article" date="2013" name="Stand. Genomic Sci.">
        <title>Complete genome sequence of Coriobacterium glomerans type strain (PW2(T)) from the midgut of Pyrrhocoris apterus L. (red soldier bug).</title>
        <authorList>
            <person name="Stackebrandt E."/>
            <person name="Zeytun A."/>
            <person name="Lapidus A."/>
            <person name="Nolan M."/>
            <person name="Lucas S."/>
            <person name="Hammon N."/>
            <person name="Deshpande S."/>
            <person name="Cheng J.F."/>
            <person name="Tapia R."/>
            <person name="Goodwin L.A."/>
            <person name="Pitluck S."/>
            <person name="Liolios K."/>
            <person name="Pagani I."/>
            <person name="Ivanova N."/>
            <person name="Mavromatis K."/>
            <person name="Mikhailova N."/>
            <person name="Huntemann M."/>
            <person name="Pati A."/>
            <person name="Chen A."/>
            <person name="Palaniappan K."/>
            <person name="Chang Y.J."/>
            <person name="Land M."/>
            <person name="Hauser L."/>
            <person name="Rohde M."/>
            <person name="Pukall R."/>
            <person name="Goker M."/>
            <person name="Detter J.C."/>
            <person name="Woyke T."/>
            <person name="Bristow J."/>
            <person name="Eisen J.A."/>
            <person name="Markowitz V."/>
            <person name="Hugenholtz P."/>
            <person name="Kyrpides N.C."/>
            <person name="Klenk H.P."/>
        </authorList>
    </citation>
    <scope>NUCLEOTIDE SEQUENCE</scope>
    <source>
        <strain evidence="2">ATCC 49209 / DSM 20642 / JCM 10262 / PW2</strain>
    </source>
</reference>
<proteinExistence type="predicted"/>
<sequence length="195" mass="21572">MKTVILYRSRHHGNTLRLVDAILAAHPEVDAIDVGALSKDARPDIDRYHLVGVASGIYYSSMDKRLMRAVEAALRPGDKVFGLMTYGGRNNWYGRDLDGVCRMKHATYLGAYGALGYDTWGPFRLFGGLHKGHPSEQEIADAVAFYDKILDEYGDIIDEQYAQRARRLSAEAANPRGGVVALIKRTISSIAGHFS</sequence>
<organism evidence="1 2">
    <name type="scientific">Coriobacterium glomerans (strain ATCC 49209 / DSM 20642 / JCM 10262 / PW2)</name>
    <dbReference type="NCBI Taxonomy" id="700015"/>
    <lineage>
        <taxon>Bacteria</taxon>
        <taxon>Bacillati</taxon>
        <taxon>Actinomycetota</taxon>
        <taxon>Coriobacteriia</taxon>
        <taxon>Coriobacteriales</taxon>
        <taxon>Coriobacteriaceae</taxon>
        <taxon>Coriobacterium</taxon>
    </lineage>
</organism>
<evidence type="ECO:0000313" key="2">
    <source>
        <dbReference type="Proteomes" id="UP000006851"/>
    </source>
</evidence>
<dbReference type="AlphaFoldDB" id="F2N7P0"/>
<keyword evidence="2" id="KW-1185">Reference proteome</keyword>
<dbReference type="KEGG" id="cgo:Corgl_0819"/>
<gene>
    <name evidence="1" type="ordered locus">Corgl_0819</name>
</gene>
<dbReference type="SUPFAM" id="SSF52218">
    <property type="entry name" value="Flavoproteins"/>
    <property type="match status" value="1"/>
</dbReference>
<dbReference type="Proteomes" id="UP000006851">
    <property type="component" value="Chromosome"/>
</dbReference>
<dbReference type="InterPro" id="IPR029039">
    <property type="entry name" value="Flavoprotein-like_sf"/>
</dbReference>
<accession>F2N7P0</accession>
<evidence type="ECO:0000313" key="1">
    <source>
        <dbReference type="EMBL" id="AEB06932.1"/>
    </source>
</evidence>
<dbReference type="EMBL" id="CP002628">
    <property type="protein sequence ID" value="AEB06932.1"/>
    <property type="molecule type" value="Genomic_DNA"/>
</dbReference>
<evidence type="ECO:0008006" key="3">
    <source>
        <dbReference type="Google" id="ProtNLM"/>
    </source>
</evidence>
<dbReference type="STRING" id="700015.Corgl_0819"/>
<dbReference type="eggNOG" id="COG0716">
    <property type="taxonomic scope" value="Bacteria"/>
</dbReference>
<dbReference type="OrthoDB" id="4564047at2"/>
<name>F2N7P0_CORGP</name>
<dbReference type="Gene3D" id="3.40.50.360">
    <property type="match status" value="1"/>
</dbReference>
<dbReference type="RefSeq" id="WP_013708675.1">
    <property type="nucleotide sequence ID" value="NC_015389.1"/>
</dbReference>
<dbReference type="HOGENOM" id="CLU_105338_0_0_11"/>